<evidence type="ECO:0000256" key="1">
    <source>
        <dbReference type="SAM" id="MobiDB-lite"/>
    </source>
</evidence>
<comment type="caution">
    <text evidence="3">The sequence shown here is derived from an EMBL/GenBank/DDBJ whole genome shotgun (WGS) entry which is preliminary data.</text>
</comment>
<dbReference type="Pfam" id="PF00583">
    <property type="entry name" value="Acetyltransf_1"/>
    <property type="match status" value="1"/>
</dbReference>
<dbReference type="SUPFAM" id="SSF55729">
    <property type="entry name" value="Acyl-CoA N-acyltransferases (Nat)"/>
    <property type="match status" value="1"/>
</dbReference>
<evidence type="ECO:0000313" key="3">
    <source>
        <dbReference type="EMBL" id="KAK7716723.1"/>
    </source>
</evidence>
<dbReference type="Proteomes" id="UP001430848">
    <property type="component" value="Unassembled WGS sequence"/>
</dbReference>
<evidence type="ECO:0000313" key="4">
    <source>
        <dbReference type="Proteomes" id="UP001430848"/>
    </source>
</evidence>
<protein>
    <recommendedName>
        <fullName evidence="2">N-acetyltransferase domain-containing protein</fullName>
    </recommendedName>
</protein>
<dbReference type="PANTHER" id="PTHR43415">
    <property type="entry name" value="SPERMIDINE N(1)-ACETYLTRANSFERASE"/>
    <property type="match status" value="1"/>
</dbReference>
<evidence type="ECO:0000259" key="2">
    <source>
        <dbReference type="PROSITE" id="PS51186"/>
    </source>
</evidence>
<dbReference type="EMBL" id="JAKNSF020000098">
    <property type="protein sequence ID" value="KAK7716723.1"/>
    <property type="molecule type" value="Genomic_DNA"/>
</dbReference>
<feature type="compositionally biased region" description="Pro residues" evidence="1">
    <location>
        <begin position="99"/>
        <end position="109"/>
    </location>
</feature>
<dbReference type="PROSITE" id="PS51186">
    <property type="entry name" value="GNAT"/>
    <property type="match status" value="1"/>
</dbReference>
<accession>A0ABR1NVA2</accession>
<dbReference type="PANTHER" id="PTHR43415:SF3">
    <property type="entry name" value="GNAT-FAMILY ACETYLTRANSFERASE"/>
    <property type="match status" value="1"/>
</dbReference>
<gene>
    <name evidence="3" type="ORF">SLS63_011035</name>
</gene>
<organism evidence="3 4">
    <name type="scientific">Diaporthe eres</name>
    <name type="common">Phomopsis oblonga</name>
    <dbReference type="NCBI Taxonomy" id="83184"/>
    <lineage>
        <taxon>Eukaryota</taxon>
        <taxon>Fungi</taxon>
        <taxon>Dikarya</taxon>
        <taxon>Ascomycota</taxon>
        <taxon>Pezizomycotina</taxon>
        <taxon>Sordariomycetes</taxon>
        <taxon>Sordariomycetidae</taxon>
        <taxon>Diaporthales</taxon>
        <taxon>Diaporthaceae</taxon>
        <taxon>Diaporthe</taxon>
        <taxon>Diaporthe eres species complex</taxon>
    </lineage>
</organism>
<sequence>MTSSLATAFQSERLVYTAIPDTDEIKTWFHEGFENDPVGRAYADSSLLRPQTKARSDEVLADIRKDLLGVLICLPPATPEKPADPDQAPSAGGATAAPKPTPKPTPKPKPIGVLHLDDESGSMYRHHHRLCVMSVSINAEYRDKGYGSEAINWALDWAFTRANLHAVSLGCLEFNERGKHLYEKLGFIPEGRFRKCHWHERKWWDVLLFSMLEEEWLELRNKEKS</sequence>
<dbReference type="InterPro" id="IPR000182">
    <property type="entry name" value="GNAT_dom"/>
</dbReference>
<feature type="domain" description="N-acetyltransferase" evidence="2">
    <location>
        <begin position="46"/>
        <end position="213"/>
    </location>
</feature>
<feature type="region of interest" description="Disordered" evidence="1">
    <location>
        <begin position="78"/>
        <end position="112"/>
    </location>
</feature>
<keyword evidence="4" id="KW-1185">Reference proteome</keyword>
<dbReference type="Gene3D" id="3.40.630.30">
    <property type="match status" value="1"/>
</dbReference>
<dbReference type="InterPro" id="IPR016181">
    <property type="entry name" value="Acyl_CoA_acyltransferase"/>
</dbReference>
<reference evidence="3 4" key="1">
    <citation type="submission" date="2024-02" db="EMBL/GenBank/DDBJ databases">
        <title>De novo assembly and annotation of 12 fungi associated with fruit tree decline syndrome in Ontario, Canada.</title>
        <authorList>
            <person name="Sulman M."/>
            <person name="Ellouze W."/>
            <person name="Ilyukhin E."/>
        </authorList>
    </citation>
    <scope>NUCLEOTIDE SEQUENCE [LARGE SCALE GENOMIC DNA]</scope>
    <source>
        <strain evidence="3 4">M169</strain>
    </source>
</reference>
<proteinExistence type="predicted"/>
<dbReference type="CDD" id="cd04301">
    <property type="entry name" value="NAT_SF"/>
    <property type="match status" value="1"/>
</dbReference>
<name>A0ABR1NVA2_DIAER</name>